<evidence type="ECO:0000313" key="2">
    <source>
        <dbReference type="EMBL" id="MBC2903156.1"/>
    </source>
</evidence>
<dbReference type="AlphaFoldDB" id="A0A7X1M9V2"/>
<gene>
    <name evidence="2" type="ORF">H4N64_16375</name>
</gene>
<feature type="region of interest" description="Disordered" evidence="1">
    <location>
        <begin position="59"/>
        <end position="111"/>
    </location>
</feature>
<dbReference type="EMBL" id="JACMSF010000015">
    <property type="protein sequence ID" value="MBC2903156.1"/>
    <property type="molecule type" value="Genomic_DNA"/>
</dbReference>
<feature type="compositionally biased region" description="Basic and acidic residues" evidence="1">
    <location>
        <begin position="90"/>
        <end position="111"/>
    </location>
</feature>
<dbReference type="Proteomes" id="UP000584670">
    <property type="component" value="Unassembled WGS sequence"/>
</dbReference>
<evidence type="ECO:0000256" key="1">
    <source>
        <dbReference type="SAM" id="MobiDB-lite"/>
    </source>
</evidence>
<feature type="compositionally biased region" description="Basic and acidic residues" evidence="1">
    <location>
        <begin position="62"/>
        <end position="72"/>
    </location>
</feature>
<proteinExistence type="predicted"/>
<keyword evidence="3" id="KW-1185">Reference proteome</keyword>
<accession>A0A7X1M9V2</accession>
<protein>
    <submittedName>
        <fullName evidence="2">Uncharacterized protein</fullName>
    </submittedName>
</protein>
<dbReference type="RefSeq" id="WP_186283044.1">
    <property type="nucleotide sequence ID" value="NZ_JACMSF010000015.1"/>
</dbReference>
<comment type="caution">
    <text evidence="2">The sequence shown here is derived from an EMBL/GenBank/DDBJ whole genome shotgun (WGS) entry which is preliminary data.</text>
</comment>
<sequence length="111" mass="12650">MADMTDWEKQLARRAQAVERADQQRDEDIAAARLDGHSFREIGRWAKVNHERARGIAIRINGDSRTRAEHEPQTVQTPHGDLTWGPGNPPREEGPTYRKPERPVGSEEKTT</sequence>
<evidence type="ECO:0000313" key="3">
    <source>
        <dbReference type="Proteomes" id="UP000584670"/>
    </source>
</evidence>
<name>A0A7X1M9V2_9ACTN</name>
<reference evidence="2 3" key="1">
    <citation type="submission" date="2020-08" db="EMBL/GenBank/DDBJ databases">
        <title>Streptomyces sp. PSKA01 genome sequencing and assembly.</title>
        <authorList>
            <person name="Mandal S."/>
            <person name="Maiti P.K."/>
            <person name="Das P."/>
        </authorList>
    </citation>
    <scope>NUCLEOTIDE SEQUENCE [LARGE SCALE GENOMIC DNA]</scope>
    <source>
        <strain evidence="2 3">PSKA01</strain>
    </source>
</reference>
<organism evidence="2 3">
    <name type="scientific">Streptomyces cupreus</name>
    <dbReference type="NCBI Taxonomy" id="2759956"/>
    <lineage>
        <taxon>Bacteria</taxon>
        <taxon>Bacillati</taxon>
        <taxon>Actinomycetota</taxon>
        <taxon>Actinomycetes</taxon>
        <taxon>Kitasatosporales</taxon>
        <taxon>Streptomycetaceae</taxon>
        <taxon>Streptomyces</taxon>
    </lineage>
</organism>